<organism evidence="1 2">
    <name type="scientific">Streptococcus suis</name>
    <dbReference type="NCBI Taxonomy" id="1307"/>
    <lineage>
        <taxon>Bacteria</taxon>
        <taxon>Bacillati</taxon>
        <taxon>Bacillota</taxon>
        <taxon>Bacilli</taxon>
        <taxon>Lactobacillales</taxon>
        <taxon>Streptococcaceae</taxon>
        <taxon>Streptococcus</taxon>
    </lineage>
</organism>
<accession>A0A0Z8FP53</accession>
<name>A0A0Z8FP53_STRSU</name>
<reference evidence="1 2" key="1">
    <citation type="submission" date="2016-02" db="EMBL/GenBank/DDBJ databases">
        <authorList>
            <consortium name="Pathogen Informatics"/>
        </authorList>
    </citation>
    <scope>NUCLEOTIDE SEQUENCE [LARGE SCALE GENOMIC DNA]</scope>
    <source>
        <strain evidence="1 2">LSS54</strain>
    </source>
</reference>
<proteinExistence type="predicted"/>
<dbReference type="InterPro" id="IPR011664">
    <property type="entry name" value="Abi_system_AbiD/AbiF-like"/>
</dbReference>
<dbReference type="AlphaFoldDB" id="A0A0Z8FP53"/>
<dbReference type="Pfam" id="PF07751">
    <property type="entry name" value="Abi_2"/>
    <property type="match status" value="2"/>
</dbReference>
<evidence type="ECO:0000313" key="2">
    <source>
        <dbReference type="Proteomes" id="UP000073494"/>
    </source>
</evidence>
<sequence length="399" mass="46480">MTREKEFKEVAKQILIQKDRKLKVHNEKLMSDFILRKNYFNSINGFESLFLHSSNPKVYSRRVSFKDIERMYNLDREIAKFLFHEIEKVEIELKTRIAYEFAKVYCSSGINSNLNYLDINNYTLPSTHSSNCFTEYFYDVNNHKKTHPFFKKHFIKAKLSNINFNGTIDTQTSRGVTYYRLSGTFNGTIDDLKNNIYSGVFSIKDANTPNYITSQVNAGTVSITLSGLRGNFSDLSYSDYCKIKFPHISSYRYPPLWVIIDTLMLKQLLVLFQGLGTSIQNKIISDMGFDSSLSGSREKFINACEILHELRNQMAHFGLITRYRTSNKITINSLFITELSLTPKTSNKILKFYQSLKILNCFQNFSIKEIDRLISIYSLKNIFLFKAKINKNFFNRIGK</sequence>
<evidence type="ECO:0000313" key="1">
    <source>
        <dbReference type="EMBL" id="CYU83963.1"/>
    </source>
</evidence>
<dbReference type="EMBL" id="FIHD01000011">
    <property type="protein sequence ID" value="CYU83963.1"/>
    <property type="molecule type" value="Genomic_DNA"/>
</dbReference>
<dbReference type="RefSeq" id="WP_044774323.1">
    <property type="nucleotide sequence ID" value="NZ_CEFG01000037.1"/>
</dbReference>
<gene>
    <name evidence="1" type="ORF">ERS132416_00793</name>
</gene>
<protein>
    <submittedName>
        <fullName evidence="1">Abortive infection bacteriophage resistance protein</fullName>
    </submittedName>
</protein>
<dbReference type="Proteomes" id="UP000073494">
    <property type="component" value="Unassembled WGS sequence"/>
</dbReference>